<dbReference type="AlphaFoldDB" id="A0A1S8X0R1"/>
<sequence length="250" mass="26731">MGRSIEIANLPLCETIQIGVMGRNRIGTGSQVKSSAITIAAVPSPPKSVRVIAVPNSVNAIVLWEYDGECMTNDFQVTVYQSDGTSMKTLDTVPRSAELTDLPLCKPLTVGVLGRNQVGSGPQTKSLEFSIPGAPTVPTAIQVKKTNNVPSATVSWEYDGACSATNFQVIINKPDGSSVESVVRTERKVDVPGLPMCVPLVARVRARNEVADGPQANSEQFTIPAGNMSVYHPPKDSSDAHSRWRRSVSQ</sequence>
<feature type="domain" description="Fibronectin type-III" evidence="2">
    <location>
        <begin position="45"/>
        <end position="134"/>
    </location>
</feature>
<dbReference type="InterPro" id="IPR003961">
    <property type="entry name" value="FN3_dom"/>
</dbReference>
<dbReference type="SMART" id="SM00060">
    <property type="entry name" value="FN3"/>
    <property type="match status" value="2"/>
</dbReference>
<evidence type="ECO:0000313" key="4">
    <source>
        <dbReference type="Proteomes" id="UP000243686"/>
    </source>
</evidence>
<dbReference type="InterPro" id="IPR013783">
    <property type="entry name" value="Ig-like_fold"/>
</dbReference>
<feature type="domain" description="Fibronectin type-III" evidence="2">
    <location>
        <begin position="137"/>
        <end position="226"/>
    </location>
</feature>
<keyword evidence="4" id="KW-1185">Reference proteome</keyword>
<evidence type="ECO:0000256" key="1">
    <source>
        <dbReference type="SAM" id="MobiDB-lite"/>
    </source>
</evidence>
<accession>A0A1S8X0R1</accession>
<dbReference type="InterPro" id="IPR036116">
    <property type="entry name" value="FN3_sf"/>
</dbReference>
<name>A0A1S8X0R1_OPIVI</name>
<dbReference type="PROSITE" id="PS50853">
    <property type="entry name" value="FN3"/>
    <property type="match status" value="2"/>
</dbReference>
<organism evidence="3 4">
    <name type="scientific">Opisthorchis viverrini</name>
    <name type="common">Southeast Asian liver fluke</name>
    <dbReference type="NCBI Taxonomy" id="6198"/>
    <lineage>
        <taxon>Eukaryota</taxon>
        <taxon>Metazoa</taxon>
        <taxon>Spiralia</taxon>
        <taxon>Lophotrochozoa</taxon>
        <taxon>Platyhelminthes</taxon>
        <taxon>Trematoda</taxon>
        <taxon>Digenea</taxon>
        <taxon>Opisthorchiida</taxon>
        <taxon>Opisthorchiata</taxon>
        <taxon>Opisthorchiidae</taxon>
        <taxon>Opisthorchis</taxon>
    </lineage>
</organism>
<feature type="region of interest" description="Disordered" evidence="1">
    <location>
        <begin position="211"/>
        <end position="250"/>
    </location>
</feature>
<dbReference type="CDD" id="cd00063">
    <property type="entry name" value="FN3"/>
    <property type="match status" value="1"/>
</dbReference>
<gene>
    <name evidence="3" type="ORF">X801_03831</name>
</gene>
<reference evidence="3 4" key="1">
    <citation type="submission" date="2015-03" db="EMBL/GenBank/DDBJ databases">
        <title>Draft genome of the nematode, Opisthorchis viverrini.</title>
        <authorList>
            <person name="Mitreva M."/>
        </authorList>
    </citation>
    <scope>NUCLEOTIDE SEQUENCE [LARGE SCALE GENOMIC DNA]</scope>
    <source>
        <strain evidence="3">Khon Kaen</strain>
    </source>
</reference>
<dbReference type="EMBL" id="KV892736">
    <property type="protein sequence ID" value="OON20290.1"/>
    <property type="molecule type" value="Genomic_DNA"/>
</dbReference>
<feature type="compositionally biased region" description="Basic and acidic residues" evidence="1">
    <location>
        <begin position="233"/>
        <end position="242"/>
    </location>
</feature>
<evidence type="ECO:0000259" key="2">
    <source>
        <dbReference type="PROSITE" id="PS50853"/>
    </source>
</evidence>
<evidence type="ECO:0000313" key="3">
    <source>
        <dbReference type="EMBL" id="OON20290.1"/>
    </source>
</evidence>
<proteinExistence type="predicted"/>
<dbReference type="Gene3D" id="2.60.40.10">
    <property type="entry name" value="Immunoglobulins"/>
    <property type="match status" value="1"/>
</dbReference>
<dbReference type="SUPFAM" id="SSF49265">
    <property type="entry name" value="Fibronectin type III"/>
    <property type="match status" value="2"/>
</dbReference>
<dbReference type="Proteomes" id="UP000243686">
    <property type="component" value="Unassembled WGS sequence"/>
</dbReference>
<protein>
    <submittedName>
        <fullName evidence="3">Fibronectin type III domain protein</fullName>
    </submittedName>
</protein>